<evidence type="ECO:0000313" key="1">
    <source>
        <dbReference type="EMBL" id="KAH0459865.1"/>
    </source>
</evidence>
<organism evidence="1 2">
    <name type="scientific">Dendrobium chrysotoxum</name>
    <name type="common">Orchid</name>
    <dbReference type="NCBI Taxonomy" id="161865"/>
    <lineage>
        <taxon>Eukaryota</taxon>
        <taxon>Viridiplantae</taxon>
        <taxon>Streptophyta</taxon>
        <taxon>Embryophyta</taxon>
        <taxon>Tracheophyta</taxon>
        <taxon>Spermatophyta</taxon>
        <taxon>Magnoliopsida</taxon>
        <taxon>Liliopsida</taxon>
        <taxon>Asparagales</taxon>
        <taxon>Orchidaceae</taxon>
        <taxon>Epidendroideae</taxon>
        <taxon>Malaxideae</taxon>
        <taxon>Dendrobiinae</taxon>
        <taxon>Dendrobium</taxon>
    </lineage>
</organism>
<dbReference type="Proteomes" id="UP000775213">
    <property type="component" value="Unassembled WGS sequence"/>
</dbReference>
<comment type="caution">
    <text evidence="1">The sequence shown here is derived from an EMBL/GenBank/DDBJ whole genome shotgun (WGS) entry which is preliminary data.</text>
</comment>
<evidence type="ECO:0000313" key="2">
    <source>
        <dbReference type="Proteomes" id="UP000775213"/>
    </source>
</evidence>
<protein>
    <submittedName>
        <fullName evidence="1">Uncharacterized protein</fullName>
    </submittedName>
</protein>
<reference evidence="1 2" key="1">
    <citation type="journal article" date="2021" name="Hortic Res">
        <title>Chromosome-scale assembly of the Dendrobium chrysotoxum genome enhances the understanding of orchid evolution.</title>
        <authorList>
            <person name="Zhang Y."/>
            <person name="Zhang G.Q."/>
            <person name="Zhang D."/>
            <person name="Liu X.D."/>
            <person name="Xu X.Y."/>
            <person name="Sun W.H."/>
            <person name="Yu X."/>
            <person name="Zhu X."/>
            <person name="Wang Z.W."/>
            <person name="Zhao X."/>
            <person name="Zhong W.Y."/>
            <person name="Chen H."/>
            <person name="Yin W.L."/>
            <person name="Huang T."/>
            <person name="Niu S.C."/>
            <person name="Liu Z.J."/>
        </authorList>
    </citation>
    <scope>NUCLEOTIDE SEQUENCE [LARGE SCALE GENOMIC DNA]</scope>
    <source>
        <strain evidence="1">Lindl</strain>
    </source>
</reference>
<dbReference type="AlphaFoldDB" id="A0AAV7GUV8"/>
<sequence>MEEFPPFCDQCKYLGHSISACRPNPATVPVSGYIVLSNPINANVNSDMNAPDVVKIMDNVTSILPILSIKYVVVNKDNGFQTVNEVDVDIDNVGLINGGVDSSTATLPFILSCNNREDLNVGTNPCLVNLIASPSPCSNARGGVDDVSDSTPLGPEFACPVGILVSNLPIENGNVGFGNEDLPINDVVILDGEINADSNVLTPTPLIDIPISLIANDALLAHLAANSKENVVVQGDWLDDCDSAFN</sequence>
<accession>A0AAV7GUV8</accession>
<name>A0AAV7GUV8_DENCH</name>
<proteinExistence type="predicted"/>
<keyword evidence="2" id="KW-1185">Reference proteome</keyword>
<dbReference type="EMBL" id="JAGFBR010000010">
    <property type="protein sequence ID" value="KAH0459865.1"/>
    <property type="molecule type" value="Genomic_DNA"/>
</dbReference>
<gene>
    <name evidence="1" type="ORF">IEQ34_010528</name>
</gene>